<dbReference type="Proteomes" id="UP000218231">
    <property type="component" value="Unassembled WGS sequence"/>
</dbReference>
<name>A0A2A2LR90_9BILA</name>
<feature type="compositionally biased region" description="Acidic residues" evidence="1">
    <location>
        <begin position="179"/>
        <end position="190"/>
    </location>
</feature>
<evidence type="ECO:0000313" key="3">
    <source>
        <dbReference type="Proteomes" id="UP000218231"/>
    </source>
</evidence>
<feature type="region of interest" description="Disordered" evidence="1">
    <location>
        <begin position="161"/>
        <end position="206"/>
    </location>
</feature>
<feature type="region of interest" description="Disordered" evidence="1">
    <location>
        <begin position="657"/>
        <end position="677"/>
    </location>
</feature>
<proteinExistence type="predicted"/>
<feature type="region of interest" description="Disordered" evidence="1">
    <location>
        <begin position="427"/>
        <end position="446"/>
    </location>
</feature>
<feature type="region of interest" description="Disordered" evidence="1">
    <location>
        <begin position="535"/>
        <end position="559"/>
    </location>
</feature>
<feature type="compositionally biased region" description="Polar residues" evidence="1">
    <location>
        <begin position="37"/>
        <end position="47"/>
    </location>
</feature>
<feature type="compositionally biased region" description="Acidic residues" evidence="1">
    <location>
        <begin position="1289"/>
        <end position="1299"/>
    </location>
</feature>
<evidence type="ECO:0000256" key="1">
    <source>
        <dbReference type="SAM" id="MobiDB-lite"/>
    </source>
</evidence>
<keyword evidence="3" id="KW-1185">Reference proteome</keyword>
<accession>A0A2A2LR90</accession>
<sequence>MDTARDSSRVSSRKKKKKVSYRDGSDDEDELGEGSSNAMQLDGLNSSSKKRRINTALNGPSKSRRKLIVDAIAEESGSSDSDDGEFYKNTVKKLLESCAKDKINAMNCFGQTVIDKVTVDQAKKSNLQDMAGFLEQALHIYSYRVEHAFTEAKSAWDVLTRGRSGKNDAGKQKGASGREDEDAGGGLEDDLNSRGKKKKNDDGNEKIHILDRFESMRIEPLNKSIQENAEENEEEEETTENVEKSALKSGNVTEGYIDRLAKAEDIDKFLADDLKIRRGVYEKFRRNKNLENNMKESIVFLSESNSADIVCSTAFQKAISRQRESSAASMLLYNGQWSGDGRLIYLHREIDAMQTDTLSISPESLNPDLAVGMHNILCNVMQPNPTQYGRDLPIDPNKTQTSVVIRGGGVNQELIEATRREMQYDVGDDLPESDVPPEVPTERPSSVMTNYEDQEMKPDVAVLDNVADEIATQLASQPKAGTKKQVLISTKDLNEALHIENKPLFYNTPGIDFDPLNNLLKMKLECLERIEEEEEEERRERKEAESGQNQTRKVTWKKNMDAEELNLPEHDNQEEMKHVEESKLAYELHLLDEAYNAEPTRLQLRTRVEAVVPGPEGKKKWLEPGKYLVLAQREVYPKNYPADPYSEELMMNLSQSGSSMLEDEPDFGSDRSQEPASGLVDEVEAASIGPIGSDADNFSTSIKSPRIIASVDDLFQSDDVPPPPTYLEASDIELDVEVAPQANHPSSEGEKRDELEGRYDNVADVPVIEDIGGVIETENEVIELKGKADDAHWKGSAQARKEMEAKKKQRKPRTKKPANKILDLYRPMDPDEKQGLHSMYRFKLASNPNSLMRKPEVLRPIDAKRQSTVMTRHMSRTSPEEIIHARNHANFVHLDDVTRDEILSKLIMGERGRELKAAVSIFTDLDAFRPKEKYPSQIVGEAEVDAAIDDEVFYDSQDHFDKDDFGGVPMAADEPGPSTSAAANRTNNSLSALANINPAWQKAAKDMYQKMGRIRLEVTQMDIYGYNDSAEEEGLYMDELQGPIKAPHIDTAVMKREIGAVLANDKYSYNVIKKIYDKCKEQKHKETTVAAIENDSLYAADYDKDTLEMSRFITEQPEYHEDDEVFEGADVKLGGGMKHGKKKSSMGMKRLSVGEVPEFPSPKKMHLTEGEVESPVKGVHTFCSMASALHFRLPENERKCARSNYFVMSLHRCNEKKMKIYQEKPANVADVTRADGSVPGSCSKWMSDFCFVNAEDVRKKDFERTAYLEEDSDAYDDNDEEDERRRLEDIEEEEEEESDDRVTDRHSDIPPFRPRRRFDSIFADIPQPERTILLDTQSQDNEQNELNGVEQALANGDVTVNGQESEAKQPVIQQQVEEEEGREAEEAAVAQSKPKRIESNFEMQEEEEINEDSVNGILSDRFFDPM</sequence>
<comment type="caution">
    <text evidence="2">The sequence shown here is derived from an EMBL/GenBank/DDBJ whole genome shotgun (WGS) entry which is preliminary data.</text>
</comment>
<feature type="region of interest" description="Disordered" evidence="1">
    <location>
        <begin position="1378"/>
        <end position="1411"/>
    </location>
</feature>
<protein>
    <recommendedName>
        <fullName evidence="4">Condensin complex subunit 2</fullName>
    </recommendedName>
</protein>
<organism evidence="2 3">
    <name type="scientific">Diploscapter pachys</name>
    <dbReference type="NCBI Taxonomy" id="2018661"/>
    <lineage>
        <taxon>Eukaryota</taxon>
        <taxon>Metazoa</taxon>
        <taxon>Ecdysozoa</taxon>
        <taxon>Nematoda</taxon>
        <taxon>Chromadorea</taxon>
        <taxon>Rhabditida</taxon>
        <taxon>Rhabditina</taxon>
        <taxon>Rhabditomorpha</taxon>
        <taxon>Rhabditoidea</taxon>
        <taxon>Rhabditidae</taxon>
        <taxon>Diploscapter</taxon>
    </lineage>
</organism>
<reference evidence="2 3" key="1">
    <citation type="journal article" date="2017" name="Curr. Biol.">
        <title>Genome architecture and evolution of a unichromosomal asexual nematode.</title>
        <authorList>
            <person name="Fradin H."/>
            <person name="Zegar C."/>
            <person name="Gutwein M."/>
            <person name="Lucas J."/>
            <person name="Kovtun M."/>
            <person name="Corcoran D."/>
            <person name="Baugh L.R."/>
            <person name="Kiontke K."/>
            <person name="Gunsalus K."/>
            <person name="Fitch D.H."/>
            <person name="Piano F."/>
        </authorList>
    </citation>
    <scope>NUCLEOTIDE SEQUENCE [LARGE SCALE GENOMIC DNA]</scope>
    <source>
        <strain evidence="2">PF1309</strain>
    </source>
</reference>
<dbReference type="EMBL" id="LIAE01006496">
    <property type="protein sequence ID" value="PAV88751.1"/>
    <property type="molecule type" value="Genomic_DNA"/>
</dbReference>
<feature type="region of interest" description="Disordered" evidence="1">
    <location>
        <begin position="1269"/>
        <end position="1314"/>
    </location>
</feature>
<feature type="compositionally biased region" description="Basic residues" evidence="1">
    <location>
        <begin position="807"/>
        <end position="817"/>
    </location>
</feature>
<evidence type="ECO:0008006" key="4">
    <source>
        <dbReference type="Google" id="ProtNLM"/>
    </source>
</evidence>
<gene>
    <name evidence="2" type="ORF">WR25_24299</name>
</gene>
<feature type="compositionally biased region" description="Basic and acidic residues" evidence="1">
    <location>
        <begin position="791"/>
        <end position="806"/>
    </location>
</feature>
<evidence type="ECO:0000313" key="2">
    <source>
        <dbReference type="EMBL" id="PAV88751.1"/>
    </source>
</evidence>
<feature type="compositionally biased region" description="Acidic residues" evidence="1">
    <location>
        <begin position="1269"/>
        <end position="1282"/>
    </location>
</feature>
<feature type="region of interest" description="Disordered" evidence="1">
    <location>
        <begin position="1"/>
        <end position="60"/>
    </location>
</feature>
<feature type="region of interest" description="Disordered" evidence="1">
    <location>
        <begin position="791"/>
        <end position="817"/>
    </location>
</feature>